<sequence>MCLVIGSMALACAQRGVNGDEAADEVGVVSEGDCYALPFARWPEVSILLDG</sequence>
<dbReference type="Proteomes" id="UP000005801">
    <property type="component" value="Unassembled WGS sequence"/>
</dbReference>
<gene>
    <name evidence="1" type="ORF">PPSIR1_05213</name>
</gene>
<evidence type="ECO:0000313" key="1">
    <source>
        <dbReference type="EMBL" id="EDM81839.1"/>
    </source>
</evidence>
<name>A6FX15_9BACT</name>
<accession>A6FX15</accession>
<comment type="caution">
    <text evidence="1">The sequence shown here is derived from an EMBL/GenBank/DDBJ whole genome shotgun (WGS) entry which is preliminary data.</text>
</comment>
<proteinExistence type="predicted"/>
<dbReference type="EMBL" id="ABCS01000001">
    <property type="protein sequence ID" value="EDM81839.1"/>
    <property type="molecule type" value="Genomic_DNA"/>
</dbReference>
<keyword evidence="2" id="KW-1185">Reference proteome</keyword>
<protein>
    <submittedName>
        <fullName evidence="1">Uncharacterized protein</fullName>
    </submittedName>
</protein>
<dbReference type="AlphaFoldDB" id="A6FX15"/>
<organism evidence="1 2">
    <name type="scientific">Plesiocystis pacifica SIR-1</name>
    <dbReference type="NCBI Taxonomy" id="391625"/>
    <lineage>
        <taxon>Bacteria</taxon>
        <taxon>Pseudomonadati</taxon>
        <taxon>Myxococcota</taxon>
        <taxon>Polyangia</taxon>
        <taxon>Nannocystales</taxon>
        <taxon>Nannocystaceae</taxon>
        <taxon>Plesiocystis</taxon>
    </lineage>
</organism>
<reference evidence="1 2" key="1">
    <citation type="submission" date="2007-06" db="EMBL/GenBank/DDBJ databases">
        <authorList>
            <person name="Shimkets L."/>
            <person name="Ferriera S."/>
            <person name="Johnson J."/>
            <person name="Kravitz S."/>
            <person name="Beeson K."/>
            <person name="Sutton G."/>
            <person name="Rogers Y.-H."/>
            <person name="Friedman R."/>
            <person name="Frazier M."/>
            <person name="Venter J.C."/>
        </authorList>
    </citation>
    <scope>NUCLEOTIDE SEQUENCE [LARGE SCALE GENOMIC DNA]</scope>
    <source>
        <strain evidence="1 2">SIR-1</strain>
    </source>
</reference>
<dbReference type="STRING" id="391625.PPSIR1_05213"/>
<evidence type="ECO:0000313" key="2">
    <source>
        <dbReference type="Proteomes" id="UP000005801"/>
    </source>
</evidence>